<evidence type="ECO:0000313" key="5">
    <source>
        <dbReference type="Proteomes" id="UP000635606"/>
    </source>
</evidence>
<dbReference type="PRINTS" id="PR00038">
    <property type="entry name" value="HTHLUXR"/>
</dbReference>
<dbReference type="InterPro" id="IPR016032">
    <property type="entry name" value="Sig_transdc_resp-reg_C-effctor"/>
</dbReference>
<dbReference type="GO" id="GO:0004016">
    <property type="term" value="F:adenylate cyclase activity"/>
    <property type="evidence" value="ECO:0007669"/>
    <property type="project" value="TreeGrafter"/>
</dbReference>
<accession>A0A8J4EE49</accession>
<comment type="caution">
    <text evidence="4">The sequence shown here is derived from an EMBL/GenBank/DDBJ whole genome shotgun (WGS) entry which is preliminary data.</text>
</comment>
<dbReference type="CDD" id="cd06170">
    <property type="entry name" value="LuxR_C_like"/>
    <property type="match status" value="1"/>
</dbReference>
<evidence type="ECO:0000259" key="3">
    <source>
        <dbReference type="PROSITE" id="PS50043"/>
    </source>
</evidence>
<keyword evidence="1" id="KW-0547">Nucleotide-binding</keyword>
<dbReference type="RefSeq" id="WP_203931231.1">
    <property type="nucleotide sequence ID" value="NZ_BOPH01000088.1"/>
</dbReference>
<dbReference type="PROSITE" id="PS00622">
    <property type="entry name" value="HTH_LUXR_1"/>
    <property type="match status" value="1"/>
</dbReference>
<sequence length="895" mass="93489">MEKPRGAVLISATRSVVDANTPVQPGISALSAIRPDPDRCVGRTAGVGPFVGRAVELDRHRHDLDRLLTGRGGATAYGGEPGIGKTRLLAVLRDAARCSGITVVTGRPPDDALAEARRSSRTAVFIDDLHLASADAAGSLSRLVDLAGTRPVLLVVAYRPRQVDPAIGSALSAAEASTALRHFVLGPLAFVDTRRLLPGRHDAARVHADGGGNPLYMTLLAGVAPEPSGGLLGQLAALGGPELRTARAAAVLGRPFTVDLLTEICGPAAVEALVDADVLRPDGPLLAFRHPVLADVVYRHTPIGERWTLHRRAEEALTRRGAAATDRARHIAAAGLSTSTHVDALLSAATQNLVTDPASARRWAGAAGALMPDGDPRRAAARALAARSGLLVGEVTGSREALLAGSGGPTDDTVFAGRALTLLGQYDEASALLRANLPATADSRDTPAAASLLSDLANVLSDDSDFETASRLAQAAAGIARRHGDRLREAAALAEQAWARGCADDVAAARTAAGAAAALVDAMADATLAGDLRCLYQLSLAEVVLEQLTDAHRHLTRGVRLSRRTGQRYLLAALLQVLGEVRLRLGQVAAAVETLDEAVHEAGRDDLVPQLFVATGVRGLARYWRGDDDARVLADAETIEERCAGRRWSWAVLSRCLAAELMASAGHPDRGGRLLLLLGGGPELRRLTTRRRVRAWESLTTAALALGDHDAATRYAGLAARHPTVAVSAVRRGMARRAAIRVRGGAAADLVTSARAAIADFADADHWLDVGWTQATAAQAAVAAGRPELAASFLGDADERAAATGSGRLAGLVAAARRRAGRPFWASGLTAREFDVADLAVAGLTSAQIGERLFLSVRTVDTHLGRVYRKLGVSNRMALARLAVDRGQPCNGPPK</sequence>
<evidence type="ECO:0000313" key="4">
    <source>
        <dbReference type="EMBL" id="GIJ71351.1"/>
    </source>
</evidence>
<dbReference type="InterPro" id="IPR027417">
    <property type="entry name" value="P-loop_NTPase"/>
</dbReference>
<dbReference type="SUPFAM" id="SSF52540">
    <property type="entry name" value="P-loop containing nucleoside triphosphate hydrolases"/>
    <property type="match status" value="1"/>
</dbReference>
<dbReference type="Gene3D" id="1.10.10.10">
    <property type="entry name" value="Winged helix-like DNA-binding domain superfamily/Winged helix DNA-binding domain"/>
    <property type="match status" value="1"/>
</dbReference>
<name>A0A8J4EE49_9ACTN</name>
<evidence type="ECO:0000256" key="2">
    <source>
        <dbReference type="ARBA" id="ARBA00022840"/>
    </source>
</evidence>
<dbReference type="EMBL" id="BOPH01000088">
    <property type="protein sequence ID" value="GIJ71351.1"/>
    <property type="molecule type" value="Genomic_DNA"/>
</dbReference>
<dbReference type="PROSITE" id="PS50043">
    <property type="entry name" value="HTH_LUXR_2"/>
    <property type="match status" value="1"/>
</dbReference>
<dbReference type="SMART" id="SM00421">
    <property type="entry name" value="HTH_LUXR"/>
    <property type="match status" value="1"/>
</dbReference>
<dbReference type="Proteomes" id="UP000635606">
    <property type="component" value="Unassembled WGS sequence"/>
</dbReference>
<keyword evidence="2" id="KW-0067">ATP-binding</keyword>
<dbReference type="SUPFAM" id="SSF48452">
    <property type="entry name" value="TPR-like"/>
    <property type="match status" value="1"/>
</dbReference>
<dbReference type="InterPro" id="IPR000792">
    <property type="entry name" value="Tscrpt_reg_LuxR_C"/>
</dbReference>
<dbReference type="GO" id="GO:0003677">
    <property type="term" value="F:DNA binding"/>
    <property type="evidence" value="ECO:0007669"/>
    <property type="project" value="InterPro"/>
</dbReference>
<dbReference type="Pfam" id="PF00196">
    <property type="entry name" value="GerE"/>
    <property type="match status" value="1"/>
</dbReference>
<dbReference type="InterPro" id="IPR036388">
    <property type="entry name" value="WH-like_DNA-bd_sf"/>
</dbReference>
<proteinExistence type="predicted"/>
<feature type="domain" description="HTH luxR-type" evidence="3">
    <location>
        <begin position="822"/>
        <end position="887"/>
    </location>
</feature>
<reference evidence="4" key="1">
    <citation type="submission" date="2021-01" db="EMBL/GenBank/DDBJ databases">
        <title>Whole genome shotgun sequence of Virgisporangium ochraceum NBRC 16418.</title>
        <authorList>
            <person name="Komaki H."/>
            <person name="Tamura T."/>
        </authorList>
    </citation>
    <scope>NUCLEOTIDE SEQUENCE</scope>
    <source>
        <strain evidence="4">NBRC 16418</strain>
    </source>
</reference>
<dbReference type="SUPFAM" id="SSF46894">
    <property type="entry name" value="C-terminal effector domain of the bipartite response regulators"/>
    <property type="match status" value="1"/>
</dbReference>
<dbReference type="GO" id="GO:0005524">
    <property type="term" value="F:ATP binding"/>
    <property type="evidence" value="ECO:0007669"/>
    <property type="project" value="UniProtKB-KW"/>
</dbReference>
<dbReference type="PANTHER" id="PTHR16305:SF35">
    <property type="entry name" value="TRANSCRIPTIONAL ACTIVATOR DOMAIN"/>
    <property type="match status" value="1"/>
</dbReference>
<keyword evidence="5" id="KW-1185">Reference proteome</keyword>
<dbReference type="Gene3D" id="1.25.40.10">
    <property type="entry name" value="Tetratricopeptide repeat domain"/>
    <property type="match status" value="1"/>
</dbReference>
<protein>
    <submittedName>
        <fullName evidence="4">LuxR family transcriptional regulator</fullName>
    </submittedName>
</protein>
<dbReference type="GO" id="GO:0006355">
    <property type="term" value="P:regulation of DNA-templated transcription"/>
    <property type="evidence" value="ECO:0007669"/>
    <property type="project" value="InterPro"/>
</dbReference>
<dbReference type="PANTHER" id="PTHR16305">
    <property type="entry name" value="TESTICULAR SOLUBLE ADENYLYL CYCLASE"/>
    <property type="match status" value="1"/>
</dbReference>
<dbReference type="InterPro" id="IPR011990">
    <property type="entry name" value="TPR-like_helical_dom_sf"/>
</dbReference>
<gene>
    <name evidence="4" type="ORF">Voc01_062680</name>
</gene>
<dbReference type="GO" id="GO:0005737">
    <property type="term" value="C:cytoplasm"/>
    <property type="evidence" value="ECO:0007669"/>
    <property type="project" value="TreeGrafter"/>
</dbReference>
<dbReference type="AlphaFoldDB" id="A0A8J4EE49"/>
<organism evidence="4 5">
    <name type="scientific">Virgisporangium ochraceum</name>
    <dbReference type="NCBI Taxonomy" id="65505"/>
    <lineage>
        <taxon>Bacteria</taxon>
        <taxon>Bacillati</taxon>
        <taxon>Actinomycetota</taxon>
        <taxon>Actinomycetes</taxon>
        <taxon>Micromonosporales</taxon>
        <taxon>Micromonosporaceae</taxon>
        <taxon>Virgisporangium</taxon>
    </lineage>
</organism>
<evidence type="ECO:0000256" key="1">
    <source>
        <dbReference type="ARBA" id="ARBA00022741"/>
    </source>
</evidence>